<accession>A0A0E9QKR6</accession>
<name>A0A0E9QKR6_ANGAN</name>
<reference evidence="1" key="2">
    <citation type="journal article" date="2015" name="Fish Shellfish Immunol.">
        <title>Early steps in the European eel (Anguilla anguilla)-Vibrio vulnificus interaction in the gills: Role of the RtxA13 toxin.</title>
        <authorList>
            <person name="Callol A."/>
            <person name="Pajuelo D."/>
            <person name="Ebbesson L."/>
            <person name="Teles M."/>
            <person name="MacKenzie S."/>
            <person name="Amaro C."/>
        </authorList>
    </citation>
    <scope>NUCLEOTIDE SEQUENCE</scope>
</reference>
<organism evidence="1">
    <name type="scientific">Anguilla anguilla</name>
    <name type="common">European freshwater eel</name>
    <name type="synonym">Muraena anguilla</name>
    <dbReference type="NCBI Taxonomy" id="7936"/>
    <lineage>
        <taxon>Eukaryota</taxon>
        <taxon>Metazoa</taxon>
        <taxon>Chordata</taxon>
        <taxon>Craniata</taxon>
        <taxon>Vertebrata</taxon>
        <taxon>Euteleostomi</taxon>
        <taxon>Actinopterygii</taxon>
        <taxon>Neopterygii</taxon>
        <taxon>Teleostei</taxon>
        <taxon>Anguilliformes</taxon>
        <taxon>Anguillidae</taxon>
        <taxon>Anguilla</taxon>
    </lineage>
</organism>
<sequence length="28" mass="3142">MLTCGCMQPLMDIMDSFSPLIVLPLVWS</sequence>
<proteinExistence type="predicted"/>
<protein>
    <submittedName>
        <fullName evidence="1">Uncharacterized protein</fullName>
    </submittedName>
</protein>
<dbReference type="EMBL" id="GBXM01091233">
    <property type="protein sequence ID" value="JAH17344.1"/>
    <property type="molecule type" value="Transcribed_RNA"/>
</dbReference>
<evidence type="ECO:0000313" key="1">
    <source>
        <dbReference type="EMBL" id="JAH17344.1"/>
    </source>
</evidence>
<dbReference type="AlphaFoldDB" id="A0A0E9QKR6"/>
<reference evidence="1" key="1">
    <citation type="submission" date="2014-11" db="EMBL/GenBank/DDBJ databases">
        <authorList>
            <person name="Amaro Gonzalez C."/>
        </authorList>
    </citation>
    <scope>NUCLEOTIDE SEQUENCE</scope>
</reference>